<sequence length="63" mass="7522">MQEGEMKIYKIKKGIQFKLVRIPCGRYYVEMSRKGRGFGFRTDIRKFMGIKAFLKDISKKEIK</sequence>
<comment type="caution">
    <text evidence="1">The sequence shown here is derived from an EMBL/GenBank/DDBJ whole genome shotgun (WGS) entry which is preliminary data.</text>
</comment>
<proteinExistence type="predicted"/>
<evidence type="ECO:0000313" key="1">
    <source>
        <dbReference type="EMBL" id="GAG00749.1"/>
    </source>
</evidence>
<name>X0U4Q7_9ZZZZ</name>
<reference evidence="1" key="1">
    <citation type="journal article" date="2014" name="Front. Microbiol.">
        <title>High frequency of phylogenetically diverse reductive dehalogenase-homologous genes in deep subseafloor sedimentary metagenomes.</title>
        <authorList>
            <person name="Kawai M."/>
            <person name="Futagami T."/>
            <person name="Toyoda A."/>
            <person name="Takaki Y."/>
            <person name="Nishi S."/>
            <person name="Hori S."/>
            <person name="Arai W."/>
            <person name="Tsubouchi T."/>
            <person name="Morono Y."/>
            <person name="Uchiyama I."/>
            <person name="Ito T."/>
            <person name="Fujiyama A."/>
            <person name="Inagaki F."/>
            <person name="Takami H."/>
        </authorList>
    </citation>
    <scope>NUCLEOTIDE SEQUENCE</scope>
    <source>
        <strain evidence="1">Expedition CK06-06</strain>
    </source>
</reference>
<dbReference type="AlphaFoldDB" id="X0U4Q7"/>
<protein>
    <submittedName>
        <fullName evidence="1">Uncharacterized protein</fullName>
    </submittedName>
</protein>
<accession>X0U4Q7</accession>
<gene>
    <name evidence="1" type="ORF">S01H1_43541</name>
</gene>
<dbReference type="EMBL" id="BARS01027742">
    <property type="protein sequence ID" value="GAG00749.1"/>
    <property type="molecule type" value="Genomic_DNA"/>
</dbReference>
<organism evidence="1">
    <name type="scientific">marine sediment metagenome</name>
    <dbReference type="NCBI Taxonomy" id="412755"/>
    <lineage>
        <taxon>unclassified sequences</taxon>
        <taxon>metagenomes</taxon>
        <taxon>ecological metagenomes</taxon>
    </lineage>
</organism>